<reference evidence="2 3" key="1">
    <citation type="submission" date="2020-08" db="EMBL/GenBank/DDBJ databases">
        <authorList>
            <person name="Newling K."/>
            <person name="Davey J."/>
            <person name="Forrester S."/>
        </authorList>
    </citation>
    <scope>NUCLEOTIDE SEQUENCE [LARGE SCALE GENOMIC DNA]</scope>
    <source>
        <strain evidence="3">Crithidia deanei Carvalho (ATCC PRA-265)</strain>
    </source>
</reference>
<dbReference type="EMBL" id="LR877156">
    <property type="protein sequence ID" value="CAD2219034.1"/>
    <property type="molecule type" value="Genomic_DNA"/>
</dbReference>
<evidence type="ECO:0000313" key="3">
    <source>
        <dbReference type="Proteomes" id="UP000515908"/>
    </source>
</evidence>
<sequence>MALLLFLALLLVQVLTTSALLDHTQSALSAVLCCQQAQEVDRVANAWDRFCGTGYTTQAYAAHEERFQMTFAVPNEFSLCAGRRLHPQALMAIFRQELCRTIPKTHRALVYSPYEPFLAEAPELEEEAMEFLAQRCERVKANWTSLNWVDERGPGDSLCQVLCGHECVWKESVFSGGYYDL</sequence>
<dbReference type="AlphaFoldDB" id="A0A7G2CJB2"/>
<dbReference type="Proteomes" id="UP000515908">
    <property type="component" value="Chromosome 12"/>
</dbReference>
<evidence type="ECO:0000313" key="2">
    <source>
        <dbReference type="EMBL" id="CAD2219034.1"/>
    </source>
</evidence>
<feature type="signal peptide" evidence="1">
    <location>
        <begin position="1"/>
        <end position="19"/>
    </location>
</feature>
<organism evidence="2 3">
    <name type="scientific">Angomonas deanei</name>
    <dbReference type="NCBI Taxonomy" id="59799"/>
    <lineage>
        <taxon>Eukaryota</taxon>
        <taxon>Discoba</taxon>
        <taxon>Euglenozoa</taxon>
        <taxon>Kinetoplastea</taxon>
        <taxon>Metakinetoplastina</taxon>
        <taxon>Trypanosomatida</taxon>
        <taxon>Trypanosomatidae</taxon>
        <taxon>Strigomonadinae</taxon>
        <taxon>Angomonas</taxon>
    </lineage>
</organism>
<name>A0A7G2CJB2_9TRYP</name>
<proteinExistence type="predicted"/>
<evidence type="ECO:0000256" key="1">
    <source>
        <dbReference type="SAM" id="SignalP"/>
    </source>
</evidence>
<accession>A0A7G2CJB2</accession>
<keyword evidence="3" id="KW-1185">Reference proteome</keyword>
<keyword evidence="1" id="KW-0732">Signal</keyword>
<gene>
    <name evidence="2" type="ORF">ADEAN_000652700</name>
</gene>
<protein>
    <submittedName>
        <fullName evidence="2">Uncharacterized protein</fullName>
    </submittedName>
</protein>
<feature type="chain" id="PRO_5028860254" evidence="1">
    <location>
        <begin position="20"/>
        <end position="181"/>
    </location>
</feature>
<dbReference type="VEuPathDB" id="TriTrypDB:ADEAN_000652700"/>